<reference evidence="3 4" key="1">
    <citation type="submission" date="2018-10" db="EMBL/GenBank/DDBJ databases">
        <title>A high-quality apple genome assembly.</title>
        <authorList>
            <person name="Hu J."/>
        </authorList>
    </citation>
    <scope>NUCLEOTIDE SEQUENCE [LARGE SCALE GENOMIC DNA]</scope>
    <source>
        <strain evidence="4">cv. HFTH1</strain>
        <tissue evidence="3">Young leaf</tissue>
    </source>
</reference>
<evidence type="ECO:0000313" key="3">
    <source>
        <dbReference type="EMBL" id="RXH74934.1"/>
    </source>
</evidence>
<evidence type="ECO:0000256" key="1">
    <source>
        <dbReference type="SAM" id="MobiDB-lite"/>
    </source>
</evidence>
<comment type="caution">
    <text evidence="3">The sequence shown here is derived from an EMBL/GenBank/DDBJ whole genome shotgun (WGS) entry which is preliminary data.</text>
</comment>
<dbReference type="Pfam" id="PF07727">
    <property type="entry name" value="RVT_2"/>
    <property type="match status" value="1"/>
</dbReference>
<organism evidence="3 4">
    <name type="scientific">Malus domestica</name>
    <name type="common">Apple</name>
    <name type="synonym">Pyrus malus</name>
    <dbReference type="NCBI Taxonomy" id="3750"/>
    <lineage>
        <taxon>Eukaryota</taxon>
        <taxon>Viridiplantae</taxon>
        <taxon>Streptophyta</taxon>
        <taxon>Embryophyta</taxon>
        <taxon>Tracheophyta</taxon>
        <taxon>Spermatophyta</taxon>
        <taxon>Magnoliopsida</taxon>
        <taxon>eudicotyledons</taxon>
        <taxon>Gunneridae</taxon>
        <taxon>Pentapetalae</taxon>
        <taxon>rosids</taxon>
        <taxon>fabids</taxon>
        <taxon>Rosales</taxon>
        <taxon>Rosaceae</taxon>
        <taxon>Amygdaloideae</taxon>
        <taxon>Maleae</taxon>
        <taxon>Malus</taxon>
    </lineage>
</organism>
<name>A0A498HXR2_MALDO</name>
<feature type="region of interest" description="Disordered" evidence="1">
    <location>
        <begin position="1"/>
        <end position="35"/>
    </location>
</feature>
<dbReference type="EMBL" id="RDQH01000341">
    <property type="protein sequence ID" value="RXH74934.1"/>
    <property type="molecule type" value="Genomic_DNA"/>
</dbReference>
<feature type="domain" description="Reverse transcriptase Ty1/copia-type" evidence="2">
    <location>
        <begin position="68"/>
        <end position="116"/>
    </location>
</feature>
<evidence type="ECO:0000259" key="2">
    <source>
        <dbReference type="Pfam" id="PF07727"/>
    </source>
</evidence>
<proteinExistence type="predicted"/>
<protein>
    <recommendedName>
        <fullName evidence="2">Reverse transcriptase Ty1/copia-type domain-containing protein</fullName>
    </recommendedName>
</protein>
<evidence type="ECO:0000313" key="4">
    <source>
        <dbReference type="Proteomes" id="UP000290289"/>
    </source>
</evidence>
<dbReference type="STRING" id="3750.A0A498HXR2"/>
<sequence>MRRKVVRDMGDVRQRQKRWKEDDKGGTSCSKGERWNENSIKTRSVEQHVPPVLAHQMWDGTPRPTLFRPVRRTKRYLKLTQLLKKWPLRQLDVKNVFLHGDLQEEVFMKQPQGFQDYVHPQYILACLSRLRVVKLSSYSVDDIIIIGSHSEYNLSFMKFQSKTSSTNKANDSSIFQ</sequence>
<dbReference type="Proteomes" id="UP000290289">
    <property type="component" value="Chromosome 15"/>
</dbReference>
<accession>A0A498HXR2</accession>
<keyword evidence="4" id="KW-1185">Reference proteome</keyword>
<gene>
    <name evidence="3" type="ORF">DVH24_029655</name>
</gene>
<dbReference type="InterPro" id="IPR013103">
    <property type="entry name" value="RVT_2"/>
</dbReference>
<dbReference type="AlphaFoldDB" id="A0A498HXR2"/>